<proteinExistence type="predicted"/>
<sequence>TGAFVAAFVLDSRWGLDQGFDYYFDNFDLSKYKTISLDSVQRRGDEVLTEAYKWLEKNQQQKFFAWIHLYDPHTPYDPPEPYKTQYKDRRYGLYDGEIAYVDQLMGEFRDFMEEKDLLDKTVIVFTSDHGESLGEHKESAHGFFIYDAAVRVPLIIRFPENKLGSKVIESQVKSIDIMPTVLNLLGEPIPESIQGESFLPLILGKEEKERPSAYSETYWPRYHYGWSELKSLRKGRFKFIDAPRPELYDVLEDPGEVDNIVNREATLGHEMKRELEALISR</sequence>
<feature type="non-terminal residue" evidence="2">
    <location>
        <position position="281"/>
    </location>
</feature>
<evidence type="ECO:0000313" key="2">
    <source>
        <dbReference type="EMBL" id="GAI28289.1"/>
    </source>
</evidence>
<dbReference type="CDD" id="cd16148">
    <property type="entry name" value="sulfatase_like"/>
    <property type="match status" value="1"/>
</dbReference>
<feature type="non-terminal residue" evidence="2">
    <location>
        <position position="1"/>
    </location>
</feature>
<dbReference type="AlphaFoldDB" id="X1PBJ3"/>
<organism evidence="2">
    <name type="scientific">marine sediment metagenome</name>
    <dbReference type="NCBI Taxonomy" id="412755"/>
    <lineage>
        <taxon>unclassified sequences</taxon>
        <taxon>metagenomes</taxon>
        <taxon>ecological metagenomes</taxon>
    </lineage>
</organism>
<evidence type="ECO:0000259" key="1">
    <source>
        <dbReference type="Pfam" id="PF00884"/>
    </source>
</evidence>
<dbReference type="Pfam" id="PF00884">
    <property type="entry name" value="Sulfatase"/>
    <property type="match status" value="1"/>
</dbReference>
<name>X1PBJ3_9ZZZZ</name>
<dbReference type="EMBL" id="BARV01017873">
    <property type="protein sequence ID" value="GAI28289.1"/>
    <property type="molecule type" value="Genomic_DNA"/>
</dbReference>
<dbReference type="PANTHER" id="PTHR43751">
    <property type="entry name" value="SULFATASE"/>
    <property type="match status" value="1"/>
</dbReference>
<reference evidence="2" key="1">
    <citation type="journal article" date="2014" name="Front. Microbiol.">
        <title>High frequency of phylogenetically diverse reductive dehalogenase-homologous genes in deep subseafloor sedimentary metagenomes.</title>
        <authorList>
            <person name="Kawai M."/>
            <person name="Futagami T."/>
            <person name="Toyoda A."/>
            <person name="Takaki Y."/>
            <person name="Nishi S."/>
            <person name="Hori S."/>
            <person name="Arai W."/>
            <person name="Tsubouchi T."/>
            <person name="Morono Y."/>
            <person name="Uchiyama I."/>
            <person name="Ito T."/>
            <person name="Fujiyama A."/>
            <person name="Inagaki F."/>
            <person name="Takami H."/>
        </authorList>
    </citation>
    <scope>NUCLEOTIDE SEQUENCE</scope>
    <source>
        <strain evidence="2">Expedition CK06-06</strain>
    </source>
</reference>
<gene>
    <name evidence="2" type="ORF">S06H3_30360</name>
</gene>
<dbReference type="PANTHER" id="PTHR43751:SF3">
    <property type="entry name" value="SULFATASE N-TERMINAL DOMAIN-CONTAINING PROTEIN"/>
    <property type="match status" value="1"/>
</dbReference>
<feature type="domain" description="Sulfatase N-terminal" evidence="1">
    <location>
        <begin position="18"/>
        <end position="186"/>
    </location>
</feature>
<protein>
    <recommendedName>
        <fullName evidence="1">Sulfatase N-terminal domain-containing protein</fullName>
    </recommendedName>
</protein>
<dbReference type="Gene3D" id="3.40.720.10">
    <property type="entry name" value="Alkaline Phosphatase, subunit A"/>
    <property type="match status" value="2"/>
</dbReference>
<comment type="caution">
    <text evidence="2">The sequence shown here is derived from an EMBL/GenBank/DDBJ whole genome shotgun (WGS) entry which is preliminary data.</text>
</comment>
<dbReference type="InterPro" id="IPR000917">
    <property type="entry name" value="Sulfatase_N"/>
</dbReference>
<accession>X1PBJ3</accession>
<dbReference type="InterPro" id="IPR052701">
    <property type="entry name" value="GAG_Ulvan_Degrading_Sulfatases"/>
</dbReference>
<dbReference type="SUPFAM" id="SSF53649">
    <property type="entry name" value="Alkaline phosphatase-like"/>
    <property type="match status" value="1"/>
</dbReference>
<dbReference type="InterPro" id="IPR017850">
    <property type="entry name" value="Alkaline_phosphatase_core_sf"/>
</dbReference>